<evidence type="ECO:0000256" key="1">
    <source>
        <dbReference type="ARBA" id="ARBA00001974"/>
    </source>
</evidence>
<feature type="domain" description="Acyl-CoA oxidase/dehydrogenase middle" evidence="7">
    <location>
        <begin position="137"/>
        <end position="201"/>
    </location>
</feature>
<evidence type="ECO:0000313" key="9">
    <source>
        <dbReference type="EMBL" id="KKN93077.1"/>
    </source>
</evidence>
<dbReference type="SUPFAM" id="SSF56645">
    <property type="entry name" value="Acyl-CoA dehydrogenase NM domain-like"/>
    <property type="match status" value="1"/>
</dbReference>
<keyword evidence="3" id="KW-0285">Flavoprotein</keyword>
<dbReference type="InterPro" id="IPR006091">
    <property type="entry name" value="Acyl-CoA_Oxase/DH_mid-dom"/>
</dbReference>
<dbReference type="InterPro" id="IPR009100">
    <property type="entry name" value="AcylCoA_DH/oxidase_NM_dom_sf"/>
</dbReference>
<comment type="similarity">
    <text evidence="2">Belongs to the acyl-CoA dehydrogenase family.</text>
</comment>
<proteinExistence type="inferred from homology"/>
<dbReference type="InterPro" id="IPR013786">
    <property type="entry name" value="AcylCoA_DH/ox_N"/>
</dbReference>
<dbReference type="EMBL" id="LAZR01000089">
    <property type="protein sequence ID" value="KKN93077.1"/>
    <property type="molecule type" value="Genomic_DNA"/>
</dbReference>
<evidence type="ECO:0000256" key="4">
    <source>
        <dbReference type="ARBA" id="ARBA00022827"/>
    </source>
</evidence>
<keyword evidence="4" id="KW-0274">FAD</keyword>
<comment type="caution">
    <text evidence="9">The sequence shown here is derived from an EMBL/GenBank/DDBJ whole genome shotgun (WGS) entry which is preliminary data.</text>
</comment>
<dbReference type="PANTHER" id="PTHR43884">
    <property type="entry name" value="ACYL-COA DEHYDROGENASE"/>
    <property type="match status" value="1"/>
</dbReference>
<evidence type="ECO:0000259" key="7">
    <source>
        <dbReference type="Pfam" id="PF02770"/>
    </source>
</evidence>
<dbReference type="InterPro" id="IPR046373">
    <property type="entry name" value="Acyl-CoA_Oxase/DH_mid-dom_sf"/>
</dbReference>
<dbReference type="GO" id="GO:0003995">
    <property type="term" value="F:acyl-CoA dehydrogenase activity"/>
    <property type="evidence" value="ECO:0007669"/>
    <property type="project" value="TreeGrafter"/>
</dbReference>
<sequence length="380" mass="41109">MAALVLNDEQQMLKDAAKRFMSESAPVSQLRALRDNRDETGFSRELWNSMVEMGFAGTLIPEAFGGSEFGNVGMGQIFEQAGRNLSASPLFSSGVLGVSTILLAGTDEQKQQVLPSIADGSLLVALALDEKPRHAPAHVHTTAQSRDGGFVLNGRKTFVVDGHVANLLIVSARTGVGDKDADGISLFLVEPDAVGVKIERTIMADSRNAAIVHLDHVKVSEAALLGQFDQDFDVLEKVLDIANAQLAAELLGIAQEAFERTVAYMQERKQFGVVIGSFQGLQHRAAHMFSEIELVKSVVLKALVALDEGDQEASALVSLSKAKACEVAELVTNEAIQMHGGMGMTDEFDVGLFIKRARVVQQLLGDYRFHADRFARLRGY</sequence>
<feature type="domain" description="Acyl-CoA dehydrogenase/oxidase N-terminal" evidence="8">
    <location>
        <begin position="7"/>
        <end position="120"/>
    </location>
</feature>
<dbReference type="CDD" id="cd00567">
    <property type="entry name" value="ACAD"/>
    <property type="match status" value="1"/>
</dbReference>
<comment type="cofactor">
    <cofactor evidence="1">
        <name>FAD</name>
        <dbReference type="ChEBI" id="CHEBI:57692"/>
    </cofactor>
</comment>
<feature type="domain" description="Acyl-CoA dehydrogenase/oxidase C-terminal" evidence="6">
    <location>
        <begin position="232"/>
        <end position="366"/>
    </location>
</feature>
<protein>
    <recommendedName>
        <fullName evidence="10">Acyl-CoA dehydrogenase</fullName>
    </recommendedName>
</protein>
<evidence type="ECO:0000256" key="2">
    <source>
        <dbReference type="ARBA" id="ARBA00009347"/>
    </source>
</evidence>
<dbReference type="PANTHER" id="PTHR43884:SF20">
    <property type="entry name" value="ACYL-COA DEHYDROGENASE FADE28"/>
    <property type="match status" value="1"/>
</dbReference>
<dbReference type="GO" id="GO:0050660">
    <property type="term" value="F:flavin adenine dinucleotide binding"/>
    <property type="evidence" value="ECO:0007669"/>
    <property type="project" value="InterPro"/>
</dbReference>
<dbReference type="Gene3D" id="2.40.110.10">
    <property type="entry name" value="Butyryl-CoA Dehydrogenase, subunit A, domain 2"/>
    <property type="match status" value="1"/>
</dbReference>
<evidence type="ECO:0000256" key="5">
    <source>
        <dbReference type="ARBA" id="ARBA00023002"/>
    </source>
</evidence>
<dbReference type="InterPro" id="IPR009075">
    <property type="entry name" value="AcylCo_DH/oxidase_C"/>
</dbReference>
<reference evidence="9" key="1">
    <citation type="journal article" date="2015" name="Nature">
        <title>Complex archaea that bridge the gap between prokaryotes and eukaryotes.</title>
        <authorList>
            <person name="Spang A."/>
            <person name="Saw J.H."/>
            <person name="Jorgensen S.L."/>
            <person name="Zaremba-Niedzwiedzka K."/>
            <person name="Martijn J."/>
            <person name="Lind A.E."/>
            <person name="van Eijk R."/>
            <person name="Schleper C."/>
            <person name="Guy L."/>
            <person name="Ettema T.J."/>
        </authorList>
    </citation>
    <scope>NUCLEOTIDE SEQUENCE</scope>
</reference>
<evidence type="ECO:0008006" key="10">
    <source>
        <dbReference type="Google" id="ProtNLM"/>
    </source>
</evidence>
<keyword evidence="5" id="KW-0560">Oxidoreductase</keyword>
<gene>
    <name evidence="9" type="ORF">LCGC14_0201660</name>
</gene>
<dbReference type="Pfam" id="PF02771">
    <property type="entry name" value="Acyl-CoA_dh_N"/>
    <property type="match status" value="1"/>
</dbReference>
<dbReference type="SUPFAM" id="SSF47203">
    <property type="entry name" value="Acyl-CoA dehydrogenase C-terminal domain-like"/>
    <property type="match status" value="1"/>
</dbReference>
<evidence type="ECO:0000256" key="3">
    <source>
        <dbReference type="ARBA" id="ARBA00022630"/>
    </source>
</evidence>
<dbReference type="AlphaFoldDB" id="A0A0F9UZY4"/>
<dbReference type="Pfam" id="PF02770">
    <property type="entry name" value="Acyl-CoA_dh_M"/>
    <property type="match status" value="1"/>
</dbReference>
<dbReference type="Gene3D" id="1.20.140.10">
    <property type="entry name" value="Butyryl-CoA Dehydrogenase, subunit A, domain 3"/>
    <property type="match status" value="1"/>
</dbReference>
<evidence type="ECO:0000259" key="8">
    <source>
        <dbReference type="Pfam" id="PF02771"/>
    </source>
</evidence>
<evidence type="ECO:0000259" key="6">
    <source>
        <dbReference type="Pfam" id="PF00441"/>
    </source>
</evidence>
<organism evidence="9">
    <name type="scientific">marine sediment metagenome</name>
    <dbReference type="NCBI Taxonomy" id="412755"/>
    <lineage>
        <taxon>unclassified sequences</taxon>
        <taxon>metagenomes</taxon>
        <taxon>ecological metagenomes</taxon>
    </lineage>
</organism>
<name>A0A0F9UZY4_9ZZZZ</name>
<dbReference type="InterPro" id="IPR037069">
    <property type="entry name" value="AcylCoA_DH/ox_N_sf"/>
</dbReference>
<accession>A0A0F9UZY4</accession>
<dbReference type="Gene3D" id="1.10.540.10">
    <property type="entry name" value="Acyl-CoA dehydrogenase/oxidase, N-terminal domain"/>
    <property type="match status" value="1"/>
</dbReference>
<dbReference type="InterPro" id="IPR036250">
    <property type="entry name" value="AcylCo_DH-like_C"/>
</dbReference>
<dbReference type="Pfam" id="PF00441">
    <property type="entry name" value="Acyl-CoA_dh_1"/>
    <property type="match status" value="1"/>
</dbReference>